<keyword evidence="1" id="KW-0812">Transmembrane</keyword>
<protein>
    <submittedName>
        <fullName evidence="2">Uncharacterized protein</fullName>
    </submittedName>
</protein>
<keyword evidence="3" id="KW-1185">Reference proteome</keyword>
<gene>
    <name evidence="2" type="ORF">GLAREA_07996</name>
</gene>
<evidence type="ECO:0000256" key="1">
    <source>
        <dbReference type="SAM" id="Phobius"/>
    </source>
</evidence>
<proteinExistence type="predicted"/>
<dbReference type="GeneID" id="19467047"/>
<reference evidence="2 3" key="1">
    <citation type="journal article" date="2013" name="BMC Genomics">
        <title>Genomics-driven discovery of the pneumocandin biosynthetic gene cluster in the fungus Glarea lozoyensis.</title>
        <authorList>
            <person name="Chen L."/>
            <person name="Yue Q."/>
            <person name="Zhang X."/>
            <person name="Xiang M."/>
            <person name="Wang C."/>
            <person name="Li S."/>
            <person name="Che Y."/>
            <person name="Ortiz-Lopez F.J."/>
            <person name="Bills G.F."/>
            <person name="Liu X."/>
            <person name="An Z."/>
        </authorList>
    </citation>
    <scope>NUCLEOTIDE SEQUENCE [LARGE SCALE GENOMIC DNA]</scope>
    <source>
        <strain evidence="3">ATCC 20868 / MF5171</strain>
    </source>
</reference>
<evidence type="ECO:0000313" key="2">
    <source>
        <dbReference type="EMBL" id="EPE24146.1"/>
    </source>
</evidence>
<dbReference type="KEGG" id="glz:GLAREA_07996"/>
<keyword evidence="1" id="KW-0472">Membrane</keyword>
<accession>S3CWE9</accession>
<sequence>MLDLIADIHDYNNSDNDKIIVQTAHLIISIAHLSFMLVYKWEVYLDNTQMANQCLSSKLEIALTNATNFIA</sequence>
<dbReference type="EMBL" id="KE145373">
    <property type="protein sequence ID" value="EPE24146.1"/>
    <property type="molecule type" value="Genomic_DNA"/>
</dbReference>
<keyword evidence="1" id="KW-1133">Transmembrane helix</keyword>
<organism evidence="2 3">
    <name type="scientific">Glarea lozoyensis (strain ATCC 20868 / MF5171)</name>
    <dbReference type="NCBI Taxonomy" id="1116229"/>
    <lineage>
        <taxon>Eukaryota</taxon>
        <taxon>Fungi</taxon>
        <taxon>Dikarya</taxon>
        <taxon>Ascomycota</taxon>
        <taxon>Pezizomycotina</taxon>
        <taxon>Leotiomycetes</taxon>
        <taxon>Helotiales</taxon>
        <taxon>Helotiaceae</taxon>
        <taxon>Glarea</taxon>
    </lineage>
</organism>
<dbReference type="AlphaFoldDB" id="S3CWE9"/>
<dbReference type="HOGENOM" id="CLU_2740239_0_0_1"/>
<evidence type="ECO:0000313" key="3">
    <source>
        <dbReference type="Proteomes" id="UP000016922"/>
    </source>
</evidence>
<name>S3CWE9_GLAL2</name>
<dbReference type="Proteomes" id="UP000016922">
    <property type="component" value="Unassembled WGS sequence"/>
</dbReference>
<feature type="transmembrane region" description="Helical" evidence="1">
    <location>
        <begin position="19"/>
        <end position="39"/>
    </location>
</feature>
<dbReference type="RefSeq" id="XP_008088234.1">
    <property type="nucleotide sequence ID" value="XM_008090043.1"/>
</dbReference>